<evidence type="ECO:0000256" key="1">
    <source>
        <dbReference type="SAM" id="MobiDB-lite"/>
    </source>
</evidence>
<reference evidence="2 3" key="1">
    <citation type="submission" date="2016-10" db="EMBL/GenBank/DDBJ databases">
        <authorList>
            <person name="de Groot N.N."/>
        </authorList>
    </citation>
    <scope>NUCLEOTIDE SEQUENCE [LARGE SCALE GENOMIC DNA]</scope>
    <source>
        <strain evidence="2 3">CGMCC 1.8894</strain>
    </source>
</reference>
<dbReference type="SUPFAM" id="SSF53335">
    <property type="entry name" value="S-adenosyl-L-methionine-dependent methyltransferases"/>
    <property type="match status" value="1"/>
</dbReference>
<proteinExistence type="predicted"/>
<accession>A0A1H2UP76</accession>
<protein>
    <recommendedName>
        <fullName evidence="4">Methyltransferase domain-containing protein</fullName>
    </recommendedName>
</protein>
<dbReference type="Proteomes" id="UP000198539">
    <property type="component" value="Unassembled WGS sequence"/>
</dbReference>
<evidence type="ECO:0000313" key="3">
    <source>
        <dbReference type="Proteomes" id="UP000198539"/>
    </source>
</evidence>
<dbReference type="RefSeq" id="WP_317889640.1">
    <property type="nucleotide sequence ID" value="NZ_CP061498.1"/>
</dbReference>
<dbReference type="AlphaFoldDB" id="A0A1H2UP76"/>
<dbReference type="EMBL" id="FNOM01000002">
    <property type="protein sequence ID" value="SDW57902.1"/>
    <property type="molecule type" value="Genomic_DNA"/>
</dbReference>
<sequence>MHLDVTNLRDFYYRTMLGRATQKALRDQVLTHWSDMRGLNVAGFGFAVPLLRPFLPTARRVIGMMPAPQGVMHWPPELPNHSVLVEETQWPIASGHLDRLVVMHGLETSDRPAALMEECYRSLASTGRLLIIVPNRRGLWARRDGTPFGVGRPYSLGQIEGLLKDHGFEPGTHTAALFFPPLDTGFWMRSSRTLEKVGRQISTYHAGGALIIEAVKQYPAPTRPGLRDAVRHPLRILDGVAQPGFRPAWRAVQRAFTPGATDHWQGSGHAGLGFGHAGTGASGGGDNRHLAGADAGYWEPPPCPEPARAQSAQPKMERITGAQVAGARVTGAQVTGEWPKGASASRVLDVDAARLPKTQPPAETPTGTPFPPAGTSRNIDE</sequence>
<dbReference type="Gene3D" id="3.40.50.150">
    <property type="entry name" value="Vaccinia Virus protein VP39"/>
    <property type="match status" value="1"/>
</dbReference>
<organism evidence="2 3">
    <name type="scientific">Roseicitreum antarcticum</name>
    <dbReference type="NCBI Taxonomy" id="564137"/>
    <lineage>
        <taxon>Bacteria</taxon>
        <taxon>Pseudomonadati</taxon>
        <taxon>Pseudomonadota</taxon>
        <taxon>Alphaproteobacteria</taxon>
        <taxon>Rhodobacterales</taxon>
        <taxon>Paracoccaceae</taxon>
        <taxon>Roseicitreum</taxon>
    </lineage>
</organism>
<name>A0A1H2UP76_9RHOB</name>
<feature type="region of interest" description="Disordered" evidence="1">
    <location>
        <begin position="330"/>
        <end position="381"/>
    </location>
</feature>
<feature type="region of interest" description="Disordered" evidence="1">
    <location>
        <begin position="260"/>
        <end position="313"/>
    </location>
</feature>
<evidence type="ECO:0000313" key="2">
    <source>
        <dbReference type="EMBL" id="SDW57902.1"/>
    </source>
</evidence>
<dbReference type="STRING" id="564137.SAMN04488238_102450"/>
<gene>
    <name evidence="2" type="ORF">SAMN04488238_102450</name>
</gene>
<feature type="compositionally biased region" description="Pro residues" evidence="1">
    <location>
        <begin position="358"/>
        <end position="372"/>
    </location>
</feature>
<dbReference type="InterPro" id="IPR029063">
    <property type="entry name" value="SAM-dependent_MTases_sf"/>
</dbReference>
<feature type="compositionally biased region" description="Gly residues" evidence="1">
    <location>
        <begin position="268"/>
        <end position="285"/>
    </location>
</feature>
<evidence type="ECO:0008006" key="4">
    <source>
        <dbReference type="Google" id="ProtNLM"/>
    </source>
</evidence>
<keyword evidence="3" id="KW-1185">Reference proteome</keyword>